<evidence type="ECO:0000256" key="9">
    <source>
        <dbReference type="ARBA" id="ARBA00023146"/>
    </source>
</evidence>
<dbReference type="InterPro" id="IPR014729">
    <property type="entry name" value="Rossmann-like_a/b/a_fold"/>
</dbReference>
<dbReference type="RefSeq" id="XP_016606597.1">
    <property type="nucleotide sequence ID" value="XM_016754455.1"/>
</dbReference>
<dbReference type="InterPro" id="IPR015803">
    <property type="entry name" value="Cys-tRNA-ligase"/>
</dbReference>
<dbReference type="FunCoup" id="A0A0L0HBH6">
    <property type="interactions" value="658"/>
</dbReference>
<dbReference type="PANTHER" id="PTHR10890">
    <property type="entry name" value="CYSTEINYL-TRNA SYNTHETASE"/>
    <property type="match status" value="1"/>
</dbReference>
<dbReference type="AlphaFoldDB" id="A0A0L0HBH6"/>
<keyword evidence="7" id="KW-0067">ATP-binding</keyword>
<evidence type="ECO:0000256" key="10">
    <source>
        <dbReference type="ARBA" id="ARBA00031499"/>
    </source>
</evidence>
<feature type="domain" description="tRNA synthetases class I catalytic" evidence="11">
    <location>
        <begin position="87"/>
        <end position="516"/>
    </location>
</feature>
<gene>
    <name evidence="12" type="ORF">SPPG_06246</name>
</gene>
<keyword evidence="5" id="KW-0547">Nucleotide-binding</keyword>
<dbReference type="Proteomes" id="UP000053201">
    <property type="component" value="Unassembled WGS sequence"/>
</dbReference>
<keyword evidence="13" id="KW-1185">Reference proteome</keyword>
<dbReference type="EMBL" id="KQ257460">
    <property type="protein sequence ID" value="KNC98557.1"/>
    <property type="molecule type" value="Genomic_DNA"/>
</dbReference>
<evidence type="ECO:0000256" key="2">
    <source>
        <dbReference type="ARBA" id="ARBA00012832"/>
    </source>
</evidence>
<dbReference type="Gene3D" id="3.40.50.620">
    <property type="entry name" value="HUPs"/>
    <property type="match status" value="2"/>
</dbReference>
<keyword evidence="8" id="KW-0648">Protein biosynthesis</keyword>
<keyword evidence="4" id="KW-0479">Metal-binding</keyword>
<accession>A0A0L0HBH6</accession>
<evidence type="ECO:0000256" key="5">
    <source>
        <dbReference type="ARBA" id="ARBA00022741"/>
    </source>
</evidence>
<dbReference type="GO" id="GO:0046872">
    <property type="term" value="F:metal ion binding"/>
    <property type="evidence" value="ECO:0007669"/>
    <property type="project" value="UniProtKB-KW"/>
</dbReference>
<dbReference type="InParanoid" id="A0A0L0HBH6"/>
<evidence type="ECO:0000256" key="4">
    <source>
        <dbReference type="ARBA" id="ARBA00022723"/>
    </source>
</evidence>
<name>A0A0L0HBH6_SPIPD</name>
<comment type="cofactor">
    <cofactor evidence="1">
        <name>Zn(2+)</name>
        <dbReference type="ChEBI" id="CHEBI:29105"/>
    </cofactor>
</comment>
<dbReference type="SUPFAM" id="SSF52374">
    <property type="entry name" value="Nucleotidylyl transferase"/>
    <property type="match status" value="1"/>
</dbReference>
<keyword evidence="9" id="KW-0030">Aminoacyl-tRNA synthetase</keyword>
<dbReference type="PRINTS" id="PR00983">
    <property type="entry name" value="TRNASYNTHCYS"/>
</dbReference>
<keyword evidence="6" id="KW-0862">Zinc</keyword>
<dbReference type="InterPro" id="IPR009080">
    <property type="entry name" value="tRNAsynth_Ia_anticodon-bd"/>
</dbReference>
<dbReference type="EC" id="6.1.1.16" evidence="2"/>
<evidence type="ECO:0000256" key="3">
    <source>
        <dbReference type="ARBA" id="ARBA00022598"/>
    </source>
</evidence>
<sequence length="803" mass="91013">MSVAIARCRHLLRPLIARGHCFKVVVAYRLSILHSGTLFHSRTSVTASPFSNMSNGIKQPEWAKPEGTPVPPLRILNSMTKSKEEFIPISGNQVGWYCCGPTVYDKSHMGHARAYITFDILRRILEDYFGYNVFYVMNITDVDDKIIREARYKYLFESLKAETNALTTDLIATVEEAWGTYVTSKFKTYAPRSINEFSAFLEKYKNGGIPEAQEEAKFDLFVKTATRTVEALVSAKTSLENGSTGKEAADHLLDASRDVVASWIDSKHGHTVTDPKVFREFAAYWEDAYFKDMDALNIRRPDVLTRVSEYVPEIVTYIEKIIQNGYAYEADGSVYFDTVRFDNAPNHNYAKLEPWSAGNTKLLQEGEGDLSGEAMGKKNSADFALWKKSKAGEPAWPSPWGAGRPGWHIECSVMASDVLGEQLDIHTGGIDLAFPHHDNEMAQAEGYYDCRQWVNYFIHAGHLHIEGQKMSKSLKNFVTIQEALTQYTASQIRLMFLLHQWNSVLDFGSGSLMEAKTVETTIQNFLANVKAVVMEQQSSVQAFTGAHQYRDAEKQLMEKFRTKQHLIHLALLDSFNTPTVMSELRELISVANAYYTDATKSKSVNADVLAKIAKYVTHLLRMFGVFGDGNPDIGEGLRKEETNVLPYVVALSAFRDAVRDLAQNRGDYKDLLRLCDKLRDEDMVELGVVLDDREDGKALVKLIDKETLIRQREEKRQREHEKALEKAARLALAQTKRAEKLLKGKTPPSELFRTSEYSEWDEKGLPTKDKDGEVLSKSRRKKCEKEWGVQSKLHEEYLASLKE</sequence>
<dbReference type="NCBIfam" id="TIGR00435">
    <property type="entry name" value="cysS"/>
    <property type="match status" value="1"/>
</dbReference>
<evidence type="ECO:0000313" key="12">
    <source>
        <dbReference type="EMBL" id="KNC98557.1"/>
    </source>
</evidence>
<dbReference type="GeneID" id="27689569"/>
<dbReference type="Pfam" id="PF01406">
    <property type="entry name" value="tRNA-synt_1e"/>
    <property type="match status" value="1"/>
</dbReference>
<dbReference type="VEuPathDB" id="FungiDB:SPPG_06246"/>
<dbReference type="CDD" id="cd00672">
    <property type="entry name" value="CysRS_core"/>
    <property type="match status" value="1"/>
</dbReference>
<dbReference type="OrthoDB" id="438179at2759"/>
<evidence type="ECO:0000313" key="13">
    <source>
        <dbReference type="Proteomes" id="UP000053201"/>
    </source>
</evidence>
<evidence type="ECO:0000259" key="11">
    <source>
        <dbReference type="Pfam" id="PF01406"/>
    </source>
</evidence>
<dbReference type="OMA" id="FHNDMKS"/>
<dbReference type="eggNOG" id="KOG2007">
    <property type="taxonomic scope" value="Eukaryota"/>
</dbReference>
<evidence type="ECO:0000256" key="7">
    <source>
        <dbReference type="ARBA" id="ARBA00022840"/>
    </source>
</evidence>
<evidence type="ECO:0000256" key="8">
    <source>
        <dbReference type="ARBA" id="ARBA00022917"/>
    </source>
</evidence>
<organism evidence="12 13">
    <name type="scientific">Spizellomyces punctatus (strain DAOM BR117)</name>
    <dbReference type="NCBI Taxonomy" id="645134"/>
    <lineage>
        <taxon>Eukaryota</taxon>
        <taxon>Fungi</taxon>
        <taxon>Fungi incertae sedis</taxon>
        <taxon>Chytridiomycota</taxon>
        <taxon>Chytridiomycota incertae sedis</taxon>
        <taxon>Chytridiomycetes</taxon>
        <taxon>Spizellomycetales</taxon>
        <taxon>Spizellomycetaceae</taxon>
        <taxon>Spizellomyces</taxon>
    </lineage>
</organism>
<dbReference type="GO" id="GO:0006423">
    <property type="term" value="P:cysteinyl-tRNA aminoacylation"/>
    <property type="evidence" value="ECO:0007669"/>
    <property type="project" value="InterPro"/>
</dbReference>
<reference evidence="12 13" key="1">
    <citation type="submission" date="2009-08" db="EMBL/GenBank/DDBJ databases">
        <title>The Genome Sequence of Spizellomyces punctatus strain DAOM BR117.</title>
        <authorList>
            <consortium name="The Broad Institute Genome Sequencing Platform"/>
            <person name="Russ C."/>
            <person name="Cuomo C."/>
            <person name="Shea T."/>
            <person name="Young S.K."/>
            <person name="Zeng Q."/>
            <person name="Koehrsen M."/>
            <person name="Haas B."/>
            <person name="Borodovsky M."/>
            <person name="Guigo R."/>
            <person name="Alvarado L."/>
            <person name="Berlin A."/>
            <person name="Bochicchio J."/>
            <person name="Borenstein D."/>
            <person name="Chapman S."/>
            <person name="Chen Z."/>
            <person name="Engels R."/>
            <person name="Freedman E."/>
            <person name="Gellesch M."/>
            <person name="Goldberg J."/>
            <person name="Griggs A."/>
            <person name="Gujja S."/>
            <person name="Heiman D."/>
            <person name="Hepburn T."/>
            <person name="Howarth C."/>
            <person name="Jen D."/>
            <person name="Larson L."/>
            <person name="Lewis B."/>
            <person name="Mehta T."/>
            <person name="Park D."/>
            <person name="Pearson M."/>
            <person name="Roberts A."/>
            <person name="Saif S."/>
            <person name="Shenoy N."/>
            <person name="Sisk P."/>
            <person name="Stolte C."/>
            <person name="Sykes S."/>
            <person name="Thomson T."/>
            <person name="Walk T."/>
            <person name="White J."/>
            <person name="Yandava C."/>
            <person name="Burger G."/>
            <person name="Gray M.W."/>
            <person name="Holland P.W.H."/>
            <person name="King N."/>
            <person name="Lang F.B.F."/>
            <person name="Roger A.J."/>
            <person name="Ruiz-Trillo I."/>
            <person name="Lander E."/>
            <person name="Nusbaum C."/>
        </authorList>
    </citation>
    <scope>NUCLEOTIDE SEQUENCE [LARGE SCALE GENOMIC DNA]</scope>
    <source>
        <strain evidence="12 13">DAOM BR117</strain>
    </source>
</reference>
<dbReference type="GO" id="GO:0005737">
    <property type="term" value="C:cytoplasm"/>
    <property type="evidence" value="ECO:0007669"/>
    <property type="project" value="TreeGrafter"/>
</dbReference>
<dbReference type="GO" id="GO:0004817">
    <property type="term" value="F:cysteine-tRNA ligase activity"/>
    <property type="evidence" value="ECO:0007669"/>
    <property type="project" value="UniProtKB-EC"/>
</dbReference>
<dbReference type="InterPro" id="IPR024909">
    <property type="entry name" value="Cys-tRNA/MSH_ligase"/>
</dbReference>
<protein>
    <recommendedName>
        <fullName evidence="2">cysteine--tRNA ligase</fullName>
        <ecNumber evidence="2">6.1.1.16</ecNumber>
    </recommendedName>
    <alternativeName>
        <fullName evidence="10">Cysteinyl-tRNA synthetase</fullName>
    </alternativeName>
</protein>
<dbReference type="STRING" id="645134.A0A0L0HBH6"/>
<dbReference type="PANTHER" id="PTHR10890:SF3">
    <property type="entry name" value="CYSTEINE--TRNA LIGASE, CYTOPLASMIC"/>
    <property type="match status" value="1"/>
</dbReference>
<dbReference type="Gene3D" id="1.20.120.1910">
    <property type="entry name" value="Cysteine-tRNA ligase, C-terminal anti-codon recognition domain"/>
    <property type="match status" value="1"/>
</dbReference>
<keyword evidence="3 12" id="KW-0436">Ligase</keyword>
<dbReference type="InterPro" id="IPR032678">
    <property type="entry name" value="tRNA-synt_1_cat_dom"/>
</dbReference>
<proteinExistence type="inferred from homology"/>
<dbReference type="HAMAP" id="MF_00041">
    <property type="entry name" value="Cys_tRNA_synth"/>
    <property type="match status" value="1"/>
</dbReference>
<evidence type="ECO:0000256" key="6">
    <source>
        <dbReference type="ARBA" id="ARBA00022833"/>
    </source>
</evidence>
<dbReference type="GO" id="GO:0005524">
    <property type="term" value="F:ATP binding"/>
    <property type="evidence" value="ECO:0007669"/>
    <property type="project" value="UniProtKB-KW"/>
</dbReference>
<dbReference type="SUPFAM" id="SSF47323">
    <property type="entry name" value="Anticodon-binding domain of a subclass of class I aminoacyl-tRNA synthetases"/>
    <property type="match status" value="1"/>
</dbReference>
<evidence type="ECO:0000256" key="1">
    <source>
        <dbReference type="ARBA" id="ARBA00001947"/>
    </source>
</evidence>